<evidence type="ECO:0000313" key="4">
    <source>
        <dbReference type="Proteomes" id="UP001398420"/>
    </source>
</evidence>
<comment type="caution">
    <text evidence="3">The sequence shown here is derived from an EMBL/GenBank/DDBJ whole genome shotgun (WGS) entry which is preliminary data.</text>
</comment>
<dbReference type="Gene3D" id="3.40.50.720">
    <property type="entry name" value="NAD(P)-binding Rossmann-like Domain"/>
    <property type="match status" value="1"/>
</dbReference>
<evidence type="ECO:0000256" key="1">
    <source>
        <dbReference type="ARBA" id="ARBA00006484"/>
    </source>
</evidence>
<protein>
    <submittedName>
        <fullName evidence="3">SDR family NAD(P)-dependent oxidoreductase</fullName>
    </submittedName>
</protein>
<dbReference type="PANTHER" id="PTHR44196:SF1">
    <property type="entry name" value="DEHYDROGENASE_REDUCTASE SDR FAMILY MEMBER 7B"/>
    <property type="match status" value="1"/>
</dbReference>
<accession>A0ABU9LJJ1</accession>
<keyword evidence="2" id="KW-0560">Oxidoreductase</keyword>
<dbReference type="InterPro" id="IPR036291">
    <property type="entry name" value="NAD(P)-bd_dom_sf"/>
</dbReference>
<dbReference type="PANTHER" id="PTHR44196">
    <property type="entry name" value="DEHYDROGENASE/REDUCTASE SDR FAMILY MEMBER 7B"/>
    <property type="match status" value="1"/>
</dbReference>
<gene>
    <name evidence="3" type="ORF">AAF454_06745</name>
</gene>
<reference evidence="3 4" key="1">
    <citation type="submission" date="2024-04" db="EMBL/GenBank/DDBJ databases">
        <authorList>
            <person name="Wu Y.S."/>
            <person name="Zhang L."/>
        </authorList>
    </citation>
    <scope>NUCLEOTIDE SEQUENCE [LARGE SCALE GENOMIC DNA]</scope>
    <source>
        <strain evidence="3 4">KG-01</strain>
    </source>
</reference>
<evidence type="ECO:0000313" key="3">
    <source>
        <dbReference type="EMBL" id="MEL5988113.1"/>
    </source>
</evidence>
<evidence type="ECO:0000256" key="2">
    <source>
        <dbReference type="ARBA" id="ARBA00023002"/>
    </source>
</evidence>
<dbReference type="InterPro" id="IPR020904">
    <property type="entry name" value="Sc_DH/Rdtase_CS"/>
</dbReference>
<dbReference type="SUPFAM" id="SSF51735">
    <property type="entry name" value="NAD(P)-binding Rossmann-fold domains"/>
    <property type="match status" value="1"/>
</dbReference>
<sequence length="244" mass="26936">MSAPKRIFITGATSGVGYEIAKQLIHTSHELWLTGRNEAILNEWQQQGAHIIPADLTDDHQRKHLIQNVPEVDVAILNAGVGTFSYAHEIKDEDMDTMIALNVTAPMKLTKKLLPIVKEQFIFIGSQAGKVATPKASVYAATKFALIGYTNALRLEQPNKVITVIHPGPIDSPFLDHADATNTYRQKMGSVLLSAEEVAKKTIQTIGTKKRECNIPWYMGISSKLYALAPSIVETIGKPFFNKK</sequence>
<organism evidence="3 4">
    <name type="scientific">Kurthia gibsonii</name>
    <dbReference type="NCBI Taxonomy" id="33946"/>
    <lineage>
        <taxon>Bacteria</taxon>
        <taxon>Bacillati</taxon>
        <taxon>Bacillota</taxon>
        <taxon>Bacilli</taxon>
        <taxon>Bacillales</taxon>
        <taxon>Caryophanaceae</taxon>
        <taxon>Kurthia</taxon>
    </lineage>
</organism>
<dbReference type="Pfam" id="PF00106">
    <property type="entry name" value="adh_short"/>
    <property type="match status" value="1"/>
</dbReference>
<dbReference type="RefSeq" id="WP_087680476.1">
    <property type="nucleotide sequence ID" value="NZ_JBCEWA010000004.1"/>
</dbReference>
<proteinExistence type="inferred from homology"/>
<name>A0ABU9LJJ1_9BACL</name>
<dbReference type="PROSITE" id="PS00061">
    <property type="entry name" value="ADH_SHORT"/>
    <property type="match status" value="1"/>
</dbReference>
<dbReference type="InterPro" id="IPR002347">
    <property type="entry name" value="SDR_fam"/>
</dbReference>
<comment type="similarity">
    <text evidence="1">Belongs to the short-chain dehydrogenases/reductases (SDR) family.</text>
</comment>
<dbReference type="Proteomes" id="UP001398420">
    <property type="component" value="Unassembled WGS sequence"/>
</dbReference>
<keyword evidence="4" id="KW-1185">Reference proteome</keyword>
<dbReference type="PRINTS" id="PR00081">
    <property type="entry name" value="GDHRDH"/>
</dbReference>
<dbReference type="EMBL" id="JBCEWA010000004">
    <property type="protein sequence ID" value="MEL5988113.1"/>
    <property type="molecule type" value="Genomic_DNA"/>
</dbReference>